<name>A0A0C2M8P2_THEKT</name>
<proteinExistence type="predicted"/>
<dbReference type="Proteomes" id="UP000031668">
    <property type="component" value="Unassembled WGS sequence"/>
</dbReference>
<accession>A0A0C2M8P2</accession>
<reference evidence="1 2" key="1">
    <citation type="journal article" date="2014" name="Genome Biol. Evol.">
        <title>The genome of the myxosporean Thelohanellus kitauei shows adaptations to nutrient acquisition within its fish host.</title>
        <authorList>
            <person name="Yang Y."/>
            <person name="Xiong J."/>
            <person name="Zhou Z."/>
            <person name="Huo F."/>
            <person name="Miao W."/>
            <person name="Ran C."/>
            <person name="Liu Y."/>
            <person name="Zhang J."/>
            <person name="Feng J."/>
            <person name="Wang M."/>
            <person name="Wang M."/>
            <person name="Wang L."/>
            <person name="Yao B."/>
        </authorList>
    </citation>
    <scope>NUCLEOTIDE SEQUENCE [LARGE SCALE GENOMIC DNA]</scope>
    <source>
        <strain evidence="1">Wuqing</strain>
    </source>
</reference>
<sequence length="146" mass="17413">MYQEDQVVLISNINFCLSFGDLTTIEQVLEARSRLLAAYLEYFRNYFKQNDSELVHPALFDSYVRLSFALLQKSKAPWYKMTERIQKLSKFISELDYFQTTELLMFEANFYYSIKKLKESPSQTNSFDIFVKDFLPKRDISSRFVE</sequence>
<organism evidence="1 2">
    <name type="scientific">Thelohanellus kitauei</name>
    <name type="common">Myxosporean</name>
    <dbReference type="NCBI Taxonomy" id="669202"/>
    <lineage>
        <taxon>Eukaryota</taxon>
        <taxon>Metazoa</taxon>
        <taxon>Cnidaria</taxon>
        <taxon>Myxozoa</taxon>
        <taxon>Myxosporea</taxon>
        <taxon>Bivalvulida</taxon>
        <taxon>Platysporina</taxon>
        <taxon>Myxobolidae</taxon>
        <taxon>Thelohanellus</taxon>
    </lineage>
</organism>
<dbReference type="EMBL" id="JWZT01005525">
    <property type="protein sequence ID" value="KII60669.1"/>
    <property type="molecule type" value="Genomic_DNA"/>
</dbReference>
<evidence type="ECO:0000313" key="1">
    <source>
        <dbReference type="EMBL" id="KII60669.1"/>
    </source>
</evidence>
<gene>
    <name evidence="1" type="ORF">RF11_10533</name>
</gene>
<dbReference type="AlphaFoldDB" id="A0A0C2M8P2"/>
<keyword evidence="2" id="KW-1185">Reference proteome</keyword>
<protein>
    <submittedName>
        <fullName evidence="1">Uncharacterized protein</fullName>
    </submittedName>
</protein>
<evidence type="ECO:0000313" key="2">
    <source>
        <dbReference type="Proteomes" id="UP000031668"/>
    </source>
</evidence>
<comment type="caution">
    <text evidence="1">The sequence shown here is derived from an EMBL/GenBank/DDBJ whole genome shotgun (WGS) entry which is preliminary data.</text>
</comment>